<reference evidence="2 4" key="3">
    <citation type="submission" date="2023-12" db="EMBL/GenBank/DDBJ databases">
        <title>Characterization of antibiotic resistance in Aeromonas spp. in hospital effluent.</title>
        <authorList>
            <person name="Negoseki B.R.S."/>
            <person name="Krul D."/>
            <person name="Siqueira A.C."/>
            <person name="Almeida M."/>
            <person name="Mesa D."/>
            <person name="Conte D."/>
            <person name="Dalla-Costa L.M."/>
        </authorList>
    </citation>
    <scope>NUCLEOTIDE SEQUENCE [LARGE SCALE GENOMIC DNA]</scope>
    <source>
        <strain evidence="2 4">36v</strain>
    </source>
</reference>
<protein>
    <submittedName>
        <fullName evidence="3">SAM-dependent DNA methyltransferase</fullName>
    </submittedName>
    <submittedName>
        <fullName evidence="1">Type I restriction-modification system subunit M</fullName>
    </submittedName>
</protein>
<organism evidence="3">
    <name type="scientific">Aeromonas caviae</name>
    <name type="common">Aeromonas punctata</name>
    <dbReference type="NCBI Taxonomy" id="648"/>
    <lineage>
        <taxon>Bacteria</taxon>
        <taxon>Pseudomonadati</taxon>
        <taxon>Pseudomonadota</taxon>
        <taxon>Gammaproteobacteria</taxon>
        <taxon>Aeromonadales</taxon>
        <taxon>Aeromonadaceae</taxon>
        <taxon>Aeromonas</taxon>
    </lineage>
</organism>
<keyword evidence="3" id="KW-0489">Methyltransferase</keyword>
<dbReference type="InterPro" id="IPR029063">
    <property type="entry name" value="SAM-dependent_MTases_sf"/>
</dbReference>
<dbReference type="EMBL" id="JAWZVU010000139">
    <property type="protein sequence ID" value="MDX7722461.1"/>
    <property type="molecule type" value="Genomic_DNA"/>
</dbReference>
<name>A0A7U0QRW4_AERCA</name>
<dbReference type="RefSeq" id="WP_109421973.1">
    <property type="nucleotide sequence ID" value="NZ_BQVK01000044.1"/>
</dbReference>
<dbReference type="SUPFAM" id="SSF53335">
    <property type="entry name" value="S-adenosyl-L-methionine-dependent methyltransferases"/>
    <property type="match status" value="1"/>
</dbReference>
<keyword evidence="3" id="KW-0808">Transferase</keyword>
<dbReference type="EMBL" id="JAYGOJ010000006">
    <property type="protein sequence ID" value="MEA9434672.1"/>
    <property type="molecule type" value="Genomic_DNA"/>
</dbReference>
<dbReference type="AlphaFoldDB" id="A0A7U0QRW4"/>
<reference evidence="3" key="1">
    <citation type="submission" date="2021-01" db="EMBL/GenBank/DDBJ databases">
        <title>GES Beta-lactamases isolated from hospital effluents in Brazil.</title>
        <authorList>
            <person name="Conte D."/>
            <person name="Mesa D."/>
            <person name="Palmeiro J.K."/>
            <person name="Dalla-Costa L.M."/>
        </authorList>
    </citation>
    <scope>NUCLEOTIDE SEQUENCE [LARGE SCALE GENOMIC DNA]</scope>
    <source>
        <strain evidence="3">Aero21</strain>
        <plasmid evidence="3">p1</plasmid>
    </source>
</reference>
<geneLocation type="plasmid" evidence="3">
    <name>p1</name>
</geneLocation>
<dbReference type="EMBL" id="CP068231">
    <property type="protein sequence ID" value="QQX12770.1"/>
    <property type="molecule type" value="Genomic_DNA"/>
</dbReference>
<evidence type="ECO:0000313" key="4">
    <source>
        <dbReference type="Proteomes" id="UP001304847"/>
    </source>
</evidence>
<evidence type="ECO:0000313" key="2">
    <source>
        <dbReference type="EMBL" id="MEA9434672.1"/>
    </source>
</evidence>
<dbReference type="GO" id="GO:0032259">
    <property type="term" value="P:methylation"/>
    <property type="evidence" value="ECO:0007669"/>
    <property type="project" value="UniProtKB-KW"/>
</dbReference>
<reference evidence="1" key="2">
    <citation type="submission" date="2023-11" db="EMBL/GenBank/DDBJ databases">
        <title>WGS of Aeromonas in Northern Israel.</title>
        <authorList>
            <person name="Hershko Y."/>
        </authorList>
    </citation>
    <scope>NUCLEOTIDE SEQUENCE</scope>
    <source>
        <strain evidence="1">77416</strain>
    </source>
</reference>
<accession>A0A7U0QRW4</accession>
<gene>
    <name evidence="3" type="ORF">JC965_26980</name>
    <name evidence="1" type="ORF">SJS77_18715</name>
    <name evidence="2" type="ORF">VCX44_02300</name>
</gene>
<evidence type="ECO:0000313" key="3">
    <source>
        <dbReference type="EMBL" id="QQX12770.1"/>
    </source>
</evidence>
<dbReference type="Proteomes" id="UP001277183">
    <property type="component" value="Unassembled WGS sequence"/>
</dbReference>
<keyword evidence="3" id="KW-0614">Plasmid</keyword>
<dbReference type="GO" id="GO:0008168">
    <property type="term" value="F:methyltransferase activity"/>
    <property type="evidence" value="ECO:0007669"/>
    <property type="project" value="UniProtKB-KW"/>
</dbReference>
<dbReference type="Proteomes" id="UP001304847">
    <property type="component" value="Unassembled WGS sequence"/>
</dbReference>
<keyword evidence="4" id="KW-1185">Reference proteome</keyword>
<dbReference type="Gene3D" id="3.40.50.150">
    <property type="entry name" value="Vaccinia Virus protein VP39"/>
    <property type="match status" value="1"/>
</dbReference>
<sequence length="211" mass="22967">MNPAAKAHLNQAMNLIESTRYRMGVSQFLTAFIDEWAFHQTGLYPCKNVIPGDLEETAIALSKSLSAAMHADPVSDVLGYVLSEAGFHQKGTSFYPTPTDVSDLLQALIGGEEGNTFYEPCCGTSINAILWMEGMLQKHGPDALADSELTLEDIDPLMIKCSMLQLVHYLASRQVTPKALNVIGVDVITRRLTGVAYYAERPVTVDAVMAA</sequence>
<evidence type="ECO:0000313" key="1">
    <source>
        <dbReference type="EMBL" id="MDX7722461.1"/>
    </source>
</evidence>
<proteinExistence type="predicted"/>